<organism evidence="3 4">
    <name type="scientific">Nocardioides albus</name>
    <dbReference type="NCBI Taxonomy" id="1841"/>
    <lineage>
        <taxon>Bacteria</taxon>
        <taxon>Bacillati</taxon>
        <taxon>Actinomycetota</taxon>
        <taxon>Actinomycetes</taxon>
        <taxon>Propionibacteriales</taxon>
        <taxon>Nocardioidaceae</taxon>
        <taxon>Nocardioides</taxon>
    </lineage>
</organism>
<feature type="region of interest" description="Disordered" evidence="1">
    <location>
        <begin position="98"/>
        <end position="119"/>
    </location>
</feature>
<evidence type="ECO:0008006" key="5">
    <source>
        <dbReference type="Google" id="ProtNLM"/>
    </source>
</evidence>
<keyword evidence="2" id="KW-0812">Transmembrane</keyword>
<comment type="caution">
    <text evidence="3">The sequence shown here is derived from an EMBL/GenBank/DDBJ whole genome shotgun (WGS) entry which is preliminary data.</text>
</comment>
<dbReference type="AlphaFoldDB" id="A0A7W5A1X5"/>
<name>A0A7W5A1X5_9ACTN</name>
<proteinExistence type="predicted"/>
<evidence type="ECO:0000313" key="4">
    <source>
        <dbReference type="Proteomes" id="UP000577707"/>
    </source>
</evidence>
<dbReference type="Proteomes" id="UP000577707">
    <property type="component" value="Unassembled WGS sequence"/>
</dbReference>
<accession>A0A7W5A1X5</accession>
<protein>
    <recommendedName>
        <fullName evidence="5">PQQ-binding-like beta-propeller repeat protein</fullName>
    </recommendedName>
</protein>
<sequence length="504" mass="54441">MNQSPRDDQPPPPPPPPPPPASPPPTTPPTTPPPGAWVPPPPPTSNVWIPPPPPGAAYAAAPQKKRSRTGRWLLVGGGLTALVLLVTAGVGAFLIFGPDDKGGSGDETAETVGTNSDLDALTSEPEESWAWKTRETVRWAVSGPGFTVALLEGKAGFVVLDDQGKEMWRPEKHDYSSVWVDKETKTIESSWYGPISTTAKGSSSDSGSIVWDYDGNVLWKDTGENRYMYGVEGDGRFLLWDAAAETLAKVREPTDPGEWKIQGEEFTVVDDAVYALDGDTLARYARTDGSLVWKADLSPGWKGIKQSSEIDYYANDDLVVLSADRTFGYSAKTGKALWDASGSGDVVATAGNRLAVIEPGTYDEKQGVTMPSTGPYPIYDTSGKVGSLPFSTGTPYAAVQMVKVEGKGEQVNFGIDDGQLFDAAGKPMGEDGYEHAFQALDDGVYLLDRATVSFREWHSTEDAWSLTVPDVASVGDKENNRDVYMQVDDDRLIVNDKHTVRLYE</sequence>
<dbReference type="EMBL" id="JACHXG010000002">
    <property type="protein sequence ID" value="MBB3087948.1"/>
    <property type="molecule type" value="Genomic_DNA"/>
</dbReference>
<reference evidence="3 4" key="1">
    <citation type="submission" date="2020-08" db="EMBL/GenBank/DDBJ databases">
        <title>Genomic Encyclopedia of Type Strains, Phase III (KMG-III): the genomes of soil and plant-associated and newly described type strains.</title>
        <authorList>
            <person name="Whitman W."/>
        </authorList>
    </citation>
    <scope>NUCLEOTIDE SEQUENCE [LARGE SCALE GENOMIC DNA]</scope>
    <source>
        <strain evidence="3 4">CECT 3302</strain>
    </source>
</reference>
<dbReference type="RefSeq" id="WP_183542621.1">
    <property type="nucleotide sequence ID" value="NZ_BMQT01000004.1"/>
</dbReference>
<keyword evidence="2" id="KW-0472">Membrane</keyword>
<feature type="compositionally biased region" description="Pro residues" evidence="1">
    <location>
        <begin position="10"/>
        <end position="50"/>
    </location>
</feature>
<gene>
    <name evidence="3" type="ORF">FHS12_000881</name>
</gene>
<keyword evidence="4" id="KW-1185">Reference proteome</keyword>
<feature type="transmembrane region" description="Helical" evidence="2">
    <location>
        <begin position="72"/>
        <end position="96"/>
    </location>
</feature>
<evidence type="ECO:0000256" key="1">
    <source>
        <dbReference type="SAM" id="MobiDB-lite"/>
    </source>
</evidence>
<evidence type="ECO:0000256" key="2">
    <source>
        <dbReference type="SAM" id="Phobius"/>
    </source>
</evidence>
<keyword evidence="2" id="KW-1133">Transmembrane helix</keyword>
<dbReference type="SUPFAM" id="SSF101447">
    <property type="entry name" value="Formin homology 2 domain (FH2 domain)"/>
    <property type="match status" value="1"/>
</dbReference>
<feature type="region of interest" description="Disordered" evidence="1">
    <location>
        <begin position="1"/>
        <end position="50"/>
    </location>
</feature>
<evidence type="ECO:0000313" key="3">
    <source>
        <dbReference type="EMBL" id="MBB3087948.1"/>
    </source>
</evidence>